<dbReference type="CDD" id="cd00082">
    <property type="entry name" value="HisKA"/>
    <property type="match status" value="1"/>
</dbReference>
<keyword evidence="6" id="KW-1185">Reference proteome</keyword>
<evidence type="ECO:0000313" key="5">
    <source>
        <dbReference type="EMBL" id="TWF34825.1"/>
    </source>
</evidence>
<dbReference type="Proteomes" id="UP000320811">
    <property type="component" value="Unassembled WGS sequence"/>
</dbReference>
<accession>A0A561P9L5</accession>
<dbReference type="SUPFAM" id="SSF55874">
    <property type="entry name" value="ATPase domain of HSP90 chaperone/DNA topoisomerase II/histidine kinase"/>
    <property type="match status" value="1"/>
</dbReference>
<feature type="domain" description="Histidine kinase" evidence="4">
    <location>
        <begin position="54"/>
        <end position="270"/>
    </location>
</feature>
<comment type="catalytic activity">
    <reaction evidence="1">
        <text>ATP + protein L-histidine = ADP + protein N-phospho-L-histidine.</text>
        <dbReference type="EC" id="2.7.13.3"/>
    </reaction>
</comment>
<dbReference type="Pfam" id="PF00512">
    <property type="entry name" value="HisKA"/>
    <property type="match status" value="1"/>
</dbReference>
<dbReference type="InterPro" id="IPR004358">
    <property type="entry name" value="Sig_transdc_His_kin-like_C"/>
</dbReference>
<organism evidence="5 6">
    <name type="scientific">Chitinophaga polysaccharea</name>
    <dbReference type="NCBI Taxonomy" id="1293035"/>
    <lineage>
        <taxon>Bacteria</taxon>
        <taxon>Pseudomonadati</taxon>
        <taxon>Bacteroidota</taxon>
        <taxon>Chitinophagia</taxon>
        <taxon>Chitinophagales</taxon>
        <taxon>Chitinophagaceae</taxon>
        <taxon>Chitinophaga</taxon>
    </lineage>
</organism>
<evidence type="ECO:0000259" key="4">
    <source>
        <dbReference type="PROSITE" id="PS50109"/>
    </source>
</evidence>
<gene>
    <name evidence="5" type="ORF">FHW36_11023</name>
</gene>
<dbReference type="InterPro" id="IPR003661">
    <property type="entry name" value="HisK_dim/P_dom"/>
</dbReference>
<dbReference type="AlphaFoldDB" id="A0A561P9L5"/>
<evidence type="ECO:0000256" key="3">
    <source>
        <dbReference type="ARBA" id="ARBA00022553"/>
    </source>
</evidence>
<evidence type="ECO:0000256" key="1">
    <source>
        <dbReference type="ARBA" id="ARBA00000085"/>
    </source>
</evidence>
<dbReference type="EMBL" id="VIWO01000010">
    <property type="protein sequence ID" value="TWF34825.1"/>
    <property type="molecule type" value="Genomic_DNA"/>
</dbReference>
<sequence>MYFVYITIFILLIHILRNKPYLLSTKNQHMREPINRHITREASLLEIRTAYISMATHEFKTPITAISSSIELLETKMQRDELMLPFYERNLSRIKEEITILSNMVDDILISGSIIASSPVTHPEVTDATTFTRTIKQQYFDQRPDKRLLKIKISGTRQDIYIDRSQFTSILTNLVSNAFKYSHGKNPLLSLHYRKKYLCIKIKDNGIGIPEKDIRLLFTPFFRAGNVGAREGAGLGLAIVKCFVNANNGTIAVSSDTTGTVFTITFPYATDTSS</sequence>
<dbReference type="InterPro" id="IPR005467">
    <property type="entry name" value="His_kinase_dom"/>
</dbReference>
<name>A0A561P9L5_9BACT</name>
<dbReference type="SMART" id="SM00387">
    <property type="entry name" value="HATPase_c"/>
    <property type="match status" value="1"/>
</dbReference>
<keyword evidence="5" id="KW-0418">Kinase</keyword>
<proteinExistence type="predicted"/>
<dbReference type="PRINTS" id="PR00344">
    <property type="entry name" value="BCTRLSENSOR"/>
</dbReference>
<dbReference type="SUPFAM" id="SSF47384">
    <property type="entry name" value="Homodimeric domain of signal transducing histidine kinase"/>
    <property type="match status" value="1"/>
</dbReference>
<dbReference type="InterPro" id="IPR036097">
    <property type="entry name" value="HisK_dim/P_sf"/>
</dbReference>
<dbReference type="Gene3D" id="3.30.565.10">
    <property type="entry name" value="Histidine kinase-like ATPase, C-terminal domain"/>
    <property type="match status" value="1"/>
</dbReference>
<dbReference type="CDD" id="cd00075">
    <property type="entry name" value="HATPase"/>
    <property type="match status" value="1"/>
</dbReference>
<keyword evidence="5" id="KW-0808">Transferase</keyword>
<dbReference type="EC" id="2.7.13.3" evidence="2"/>
<keyword evidence="3" id="KW-0597">Phosphoprotein</keyword>
<dbReference type="Pfam" id="PF02518">
    <property type="entry name" value="HATPase_c"/>
    <property type="match status" value="1"/>
</dbReference>
<dbReference type="InterPro" id="IPR003594">
    <property type="entry name" value="HATPase_dom"/>
</dbReference>
<protein>
    <recommendedName>
        <fullName evidence="2">histidine kinase</fullName>
        <ecNumber evidence="2">2.7.13.3</ecNumber>
    </recommendedName>
</protein>
<evidence type="ECO:0000313" key="6">
    <source>
        <dbReference type="Proteomes" id="UP000320811"/>
    </source>
</evidence>
<evidence type="ECO:0000256" key="2">
    <source>
        <dbReference type="ARBA" id="ARBA00012438"/>
    </source>
</evidence>
<dbReference type="PROSITE" id="PS50109">
    <property type="entry name" value="HIS_KIN"/>
    <property type="match status" value="1"/>
</dbReference>
<dbReference type="PANTHER" id="PTHR43547:SF2">
    <property type="entry name" value="HYBRID SIGNAL TRANSDUCTION HISTIDINE KINASE C"/>
    <property type="match status" value="1"/>
</dbReference>
<comment type="caution">
    <text evidence="5">The sequence shown here is derived from an EMBL/GenBank/DDBJ whole genome shotgun (WGS) entry which is preliminary data.</text>
</comment>
<dbReference type="SMART" id="SM00388">
    <property type="entry name" value="HisKA"/>
    <property type="match status" value="1"/>
</dbReference>
<reference evidence="5 6" key="1">
    <citation type="submission" date="2019-06" db="EMBL/GenBank/DDBJ databases">
        <title>Sorghum-associated microbial communities from plants grown in Nebraska, USA.</title>
        <authorList>
            <person name="Schachtman D."/>
        </authorList>
    </citation>
    <scope>NUCLEOTIDE SEQUENCE [LARGE SCALE GENOMIC DNA]</scope>
    <source>
        <strain evidence="5 6">1209</strain>
    </source>
</reference>
<dbReference type="Gene3D" id="1.10.287.130">
    <property type="match status" value="1"/>
</dbReference>
<dbReference type="InterPro" id="IPR036890">
    <property type="entry name" value="HATPase_C_sf"/>
</dbReference>
<dbReference type="GO" id="GO:0000155">
    <property type="term" value="F:phosphorelay sensor kinase activity"/>
    <property type="evidence" value="ECO:0007669"/>
    <property type="project" value="InterPro"/>
</dbReference>
<dbReference type="PANTHER" id="PTHR43547">
    <property type="entry name" value="TWO-COMPONENT HISTIDINE KINASE"/>
    <property type="match status" value="1"/>
</dbReference>